<keyword evidence="5" id="KW-0233">DNA recombination</keyword>
<gene>
    <name evidence="7" type="ORF">SAMN04488036_103246</name>
</gene>
<protein>
    <recommendedName>
        <fullName evidence="3">DNA recombination protein RmuC homolog</fullName>
    </recommendedName>
</protein>
<dbReference type="PANTHER" id="PTHR30563">
    <property type="entry name" value="DNA RECOMBINATION PROTEIN RMUC"/>
    <property type="match status" value="1"/>
</dbReference>
<comment type="function">
    <text evidence="1">Involved in DNA recombination.</text>
</comment>
<evidence type="ECO:0000256" key="3">
    <source>
        <dbReference type="ARBA" id="ARBA00021840"/>
    </source>
</evidence>
<dbReference type="AlphaFoldDB" id="A0A1I4DJR4"/>
<dbReference type="STRING" id="1280847.SAMN04488036_103246"/>
<keyword evidence="6" id="KW-0812">Transmembrane</keyword>
<feature type="transmembrane region" description="Helical" evidence="6">
    <location>
        <begin position="15"/>
        <end position="34"/>
    </location>
</feature>
<reference evidence="8" key="1">
    <citation type="submission" date="2016-10" db="EMBL/GenBank/DDBJ databases">
        <authorList>
            <person name="Varghese N."/>
            <person name="Submissions S."/>
        </authorList>
    </citation>
    <scope>NUCLEOTIDE SEQUENCE [LARGE SCALE GENOMIC DNA]</scope>
    <source>
        <strain evidence="8">DSM 28453</strain>
    </source>
</reference>
<dbReference type="Pfam" id="PF02646">
    <property type="entry name" value="RmuC"/>
    <property type="match status" value="1"/>
</dbReference>
<dbReference type="Proteomes" id="UP000198851">
    <property type="component" value="Unassembled WGS sequence"/>
</dbReference>
<keyword evidence="6" id="KW-1133">Transmembrane helix</keyword>
<evidence type="ECO:0000256" key="2">
    <source>
        <dbReference type="ARBA" id="ARBA00009840"/>
    </source>
</evidence>
<proteinExistence type="inferred from homology"/>
<evidence type="ECO:0000256" key="4">
    <source>
        <dbReference type="ARBA" id="ARBA00023054"/>
    </source>
</evidence>
<dbReference type="GO" id="GO:0006310">
    <property type="term" value="P:DNA recombination"/>
    <property type="evidence" value="ECO:0007669"/>
    <property type="project" value="UniProtKB-KW"/>
</dbReference>
<dbReference type="InterPro" id="IPR003798">
    <property type="entry name" value="DNA_recombination_RmuC"/>
</dbReference>
<evidence type="ECO:0000313" key="7">
    <source>
        <dbReference type="EMBL" id="SFK93854.1"/>
    </source>
</evidence>
<evidence type="ECO:0000313" key="8">
    <source>
        <dbReference type="Proteomes" id="UP000198851"/>
    </source>
</evidence>
<comment type="similarity">
    <text evidence="2">Belongs to the RmuC family.</text>
</comment>
<accession>A0A1I4DJR4</accession>
<sequence>MMNGFDLASADFETLVLYVAGAVGLALVVLFLLLRNSAQKRAEQTEAVIAQHMGQMAQRVDQLATGQAHLDGNLQAQAQAQGQIGTLMEQRLGEVQVNMHENLAKVQRSTGENLASMQQKMTDTLATQQLQMQENLANMQLRTGHALNEMQEKLNASLSGNAKQTATSLTQLQERLQTIDKAQENITRLSGDVLSLQDILSNKQTRGAFGEIQLNDIVSKALPTDSYALQHTLSNGKRADCLIHLPNPPGPIVIDSKFPLEAYERMLASQTEAELKAGIQMFKTSVRKHISDISEKYIIDGETADGALMFLPSEAIYAELHSKFPDLVREGFDARVWIVSPTTCMATLNTMRAILKDARMREQAGAIRKELGLLHKDVDRLGTRVENLDRHFGQAAKDISEIKVSADKAGRRARRLDNFDFEELAPDETDKVVPLTKPDS</sequence>
<name>A0A1I4DJR4_9RHOB</name>
<keyword evidence="8" id="KW-1185">Reference proteome</keyword>
<dbReference type="EMBL" id="FOSZ01000003">
    <property type="protein sequence ID" value="SFK93854.1"/>
    <property type="molecule type" value="Genomic_DNA"/>
</dbReference>
<organism evidence="7 8">
    <name type="scientific">Shimia haliotis</name>
    <dbReference type="NCBI Taxonomy" id="1280847"/>
    <lineage>
        <taxon>Bacteria</taxon>
        <taxon>Pseudomonadati</taxon>
        <taxon>Pseudomonadota</taxon>
        <taxon>Alphaproteobacteria</taxon>
        <taxon>Rhodobacterales</taxon>
        <taxon>Roseobacteraceae</taxon>
    </lineage>
</organism>
<keyword evidence="6" id="KW-0472">Membrane</keyword>
<evidence type="ECO:0000256" key="6">
    <source>
        <dbReference type="SAM" id="Phobius"/>
    </source>
</evidence>
<evidence type="ECO:0000256" key="1">
    <source>
        <dbReference type="ARBA" id="ARBA00003416"/>
    </source>
</evidence>
<dbReference type="PANTHER" id="PTHR30563:SF0">
    <property type="entry name" value="DNA RECOMBINATION PROTEIN RMUC"/>
    <property type="match status" value="1"/>
</dbReference>
<evidence type="ECO:0000256" key="5">
    <source>
        <dbReference type="ARBA" id="ARBA00023172"/>
    </source>
</evidence>
<keyword evidence="4" id="KW-0175">Coiled coil</keyword>